<dbReference type="GO" id="GO:0055085">
    <property type="term" value="P:transmembrane transport"/>
    <property type="evidence" value="ECO:0007669"/>
    <property type="project" value="InterPro"/>
</dbReference>
<dbReference type="CDD" id="cd06261">
    <property type="entry name" value="TM_PBP2"/>
    <property type="match status" value="1"/>
</dbReference>
<gene>
    <name evidence="9" type="ORF">METZ01_LOCUS242097</name>
</gene>
<dbReference type="PANTHER" id="PTHR32243:SF52">
    <property type="entry name" value="ABC TRANSPORTER PERMEASE PROTEIN"/>
    <property type="match status" value="1"/>
</dbReference>
<evidence type="ECO:0000256" key="6">
    <source>
        <dbReference type="ARBA" id="ARBA00023136"/>
    </source>
</evidence>
<keyword evidence="6 7" id="KW-0472">Membrane</keyword>
<keyword evidence="3" id="KW-1003">Cell membrane</keyword>
<dbReference type="EMBL" id="UINC01062528">
    <property type="protein sequence ID" value="SVB89243.1"/>
    <property type="molecule type" value="Genomic_DNA"/>
</dbReference>
<feature type="transmembrane region" description="Helical" evidence="7">
    <location>
        <begin position="7"/>
        <end position="27"/>
    </location>
</feature>
<feature type="transmembrane region" description="Helical" evidence="7">
    <location>
        <begin position="85"/>
        <end position="106"/>
    </location>
</feature>
<protein>
    <recommendedName>
        <fullName evidence="8">ABC transmembrane type-1 domain-containing protein</fullName>
    </recommendedName>
</protein>
<evidence type="ECO:0000256" key="7">
    <source>
        <dbReference type="SAM" id="Phobius"/>
    </source>
</evidence>
<evidence type="ECO:0000313" key="9">
    <source>
        <dbReference type="EMBL" id="SVB89243.1"/>
    </source>
</evidence>
<dbReference type="InterPro" id="IPR000515">
    <property type="entry name" value="MetI-like"/>
</dbReference>
<keyword evidence="5 7" id="KW-1133">Transmembrane helix</keyword>
<organism evidence="9">
    <name type="scientific">marine metagenome</name>
    <dbReference type="NCBI Taxonomy" id="408172"/>
    <lineage>
        <taxon>unclassified sequences</taxon>
        <taxon>metagenomes</taxon>
        <taxon>ecological metagenomes</taxon>
    </lineage>
</organism>
<reference evidence="9" key="1">
    <citation type="submission" date="2018-05" db="EMBL/GenBank/DDBJ databases">
        <authorList>
            <person name="Lanie J.A."/>
            <person name="Ng W.-L."/>
            <person name="Kazmierczak K.M."/>
            <person name="Andrzejewski T.M."/>
            <person name="Davidsen T.M."/>
            <person name="Wayne K.J."/>
            <person name="Tettelin H."/>
            <person name="Glass J.I."/>
            <person name="Rusch D."/>
            <person name="Podicherti R."/>
            <person name="Tsui H.-C.T."/>
            <person name="Winkler M.E."/>
        </authorList>
    </citation>
    <scope>NUCLEOTIDE SEQUENCE</scope>
</reference>
<evidence type="ECO:0000256" key="3">
    <source>
        <dbReference type="ARBA" id="ARBA00022475"/>
    </source>
</evidence>
<comment type="subcellular location">
    <subcellularLocation>
        <location evidence="1">Cell membrane</location>
        <topology evidence="1">Multi-pass membrane protein</topology>
    </subcellularLocation>
</comment>
<keyword evidence="4 7" id="KW-0812">Transmembrane</keyword>
<feature type="transmembrane region" description="Helical" evidence="7">
    <location>
        <begin position="193"/>
        <end position="218"/>
    </location>
</feature>
<dbReference type="AlphaFoldDB" id="A0A382HRK7"/>
<name>A0A382HRK7_9ZZZZ</name>
<dbReference type="InterPro" id="IPR050901">
    <property type="entry name" value="BP-dep_ABC_trans_perm"/>
</dbReference>
<evidence type="ECO:0000256" key="1">
    <source>
        <dbReference type="ARBA" id="ARBA00004651"/>
    </source>
</evidence>
<dbReference type="GO" id="GO:0005886">
    <property type="term" value="C:plasma membrane"/>
    <property type="evidence" value="ECO:0007669"/>
    <property type="project" value="UniProtKB-SubCell"/>
</dbReference>
<dbReference type="Pfam" id="PF00528">
    <property type="entry name" value="BPD_transp_1"/>
    <property type="match status" value="1"/>
</dbReference>
<evidence type="ECO:0000256" key="4">
    <source>
        <dbReference type="ARBA" id="ARBA00022692"/>
    </source>
</evidence>
<evidence type="ECO:0000256" key="5">
    <source>
        <dbReference type="ARBA" id="ARBA00022989"/>
    </source>
</evidence>
<feature type="transmembrane region" description="Helical" evidence="7">
    <location>
        <begin position="152"/>
        <end position="172"/>
    </location>
</feature>
<proteinExistence type="predicted"/>
<dbReference type="PANTHER" id="PTHR32243">
    <property type="entry name" value="MALTOSE TRANSPORT SYSTEM PERMEASE-RELATED"/>
    <property type="match status" value="1"/>
</dbReference>
<accession>A0A382HRK7</accession>
<keyword evidence="2" id="KW-0813">Transport</keyword>
<dbReference type="InterPro" id="IPR035906">
    <property type="entry name" value="MetI-like_sf"/>
</dbReference>
<evidence type="ECO:0000259" key="8">
    <source>
        <dbReference type="PROSITE" id="PS50928"/>
    </source>
</evidence>
<sequence>KNLRWMLLAVYGMLSTLPLLWLAITAIKSRVDSIATTAKFIPVGEGLGIEAGSVRFEATLEGFRALGEIYAGAAHPYYHYLLNTFLIGSLSTVAAVSLGTLCAYGFSRFRILGERDLLFFILSTRFLPPLAVVIPILMMYRSLGLPNTHLGLVILYTAFNLSLAVWLMKGFIDDIPAAFEEAALVDGYTRWQVFLRVVLPRALPGMAVTAVFCLISAWNEYGFAMTLNNRDAVTVPVYFAGLQGNVQGMPWSQVGAGVLLFVTPIVVFTVLTRKHLLRGVTFGTIKQ</sequence>
<feature type="non-terminal residue" evidence="9">
    <location>
        <position position="1"/>
    </location>
</feature>
<dbReference type="SUPFAM" id="SSF161098">
    <property type="entry name" value="MetI-like"/>
    <property type="match status" value="1"/>
</dbReference>
<feature type="transmembrane region" description="Helical" evidence="7">
    <location>
        <begin position="251"/>
        <end position="271"/>
    </location>
</feature>
<feature type="domain" description="ABC transmembrane type-1" evidence="8">
    <location>
        <begin position="81"/>
        <end position="272"/>
    </location>
</feature>
<feature type="transmembrane region" description="Helical" evidence="7">
    <location>
        <begin position="118"/>
        <end position="140"/>
    </location>
</feature>
<evidence type="ECO:0000256" key="2">
    <source>
        <dbReference type="ARBA" id="ARBA00022448"/>
    </source>
</evidence>
<dbReference type="PROSITE" id="PS50928">
    <property type="entry name" value="ABC_TM1"/>
    <property type="match status" value="1"/>
</dbReference>
<dbReference type="Gene3D" id="1.10.3720.10">
    <property type="entry name" value="MetI-like"/>
    <property type="match status" value="1"/>
</dbReference>